<dbReference type="SUPFAM" id="SSF51905">
    <property type="entry name" value="FAD/NAD(P)-binding domain"/>
    <property type="match status" value="1"/>
</dbReference>
<evidence type="ECO:0000313" key="3">
    <source>
        <dbReference type="Proteomes" id="UP001153737"/>
    </source>
</evidence>
<dbReference type="PANTHER" id="PTHR11552:SF217">
    <property type="entry name" value="GLUCOSE DEHYDROGENASE [FAD, QUINONE]"/>
    <property type="match status" value="1"/>
</dbReference>
<dbReference type="AlphaFoldDB" id="A0A9N9SA34"/>
<dbReference type="OrthoDB" id="269227at2759"/>
<dbReference type="InterPro" id="IPR012132">
    <property type="entry name" value="GMC_OxRdtase"/>
</dbReference>
<keyword evidence="3" id="KW-1185">Reference proteome</keyword>
<sequence length="113" mass="11884">MPCDCPHTSPGPTLASACGGGPFMLFMGLLEVFVRSQCDLDDPCGRFQPPNAPLHEYDFVVVGGGSAGAVVAKRLSCAQSFLTEIDQPMSSGSGNTVLIHSLIDLRKKTPCTL</sequence>
<accession>A0A9N9SA34</accession>
<dbReference type="Proteomes" id="UP001153737">
    <property type="component" value="Chromosome 11"/>
</dbReference>
<dbReference type="PANTHER" id="PTHR11552">
    <property type="entry name" value="GLUCOSE-METHANOL-CHOLINE GMC OXIDOREDUCTASE"/>
    <property type="match status" value="1"/>
</dbReference>
<dbReference type="GO" id="GO:0016491">
    <property type="term" value="F:oxidoreductase activity"/>
    <property type="evidence" value="ECO:0007669"/>
    <property type="project" value="TreeGrafter"/>
</dbReference>
<evidence type="ECO:0000313" key="2">
    <source>
        <dbReference type="EMBL" id="CAG9814736.1"/>
    </source>
</evidence>
<reference evidence="2" key="1">
    <citation type="submission" date="2022-01" db="EMBL/GenBank/DDBJ databases">
        <authorList>
            <person name="King R."/>
        </authorList>
    </citation>
    <scope>NUCLEOTIDE SEQUENCE</scope>
</reference>
<comment type="similarity">
    <text evidence="1">Belongs to the GMC oxidoreductase family.</text>
</comment>
<dbReference type="GO" id="GO:0050660">
    <property type="term" value="F:flavin adenine dinucleotide binding"/>
    <property type="evidence" value="ECO:0007669"/>
    <property type="project" value="InterPro"/>
</dbReference>
<organism evidence="2 3">
    <name type="scientific">Phaedon cochleariae</name>
    <name type="common">Mustard beetle</name>
    <dbReference type="NCBI Taxonomy" id="80249"/>
    <lineage>
        <taxon>Eukaryota</taxon>
        <taxon>Metazoa</taxon>
        <taxon>Ecdysozoa</taxon>
        <taxon>Arthropoda</taxon>
        <taxon>Hexapoda</taxon>
        <taxon>Insecta</taxon>
        <taxon>Pterygota</taxon>
        <taxon>Neoptera</taxon>
        <taxon>Endopterygota</taxon>
        <taxon>Coleoptera</taxon>
        <taxon>Polyphaga</taxon>
        <taxon>Cucujiformia</taxon>
        <taxon>Chrysomeloidea</taxon>
        <taxon>Chrysomelidae</taxon>
        <taxon>Chrysomelinae</taxon>
        <taxon>Chrysomelini</taxon>
        <taxon>Phaedon</taxon>
    </lineage>
</organism>
<proteinExistence type="inferred from homology"/>
<protein>
    <recommendedName>
        <fullName evidence="4">Glucose-methanol-choline oxidoreductase N-terminal domain-containing protein</fullName>
    </recommendedName>
</protein>
<reference evidence="2" key="2">
    <citation type="submission" date="2022-10" db="EMBL/GenBank/DDBJ databases">
        <authorList>
            <consortium name="ENA_rothamsted_submissions"/>
            <consortium name="culmorum"/>
            <person name="King R."/>
        </authorList>
    </citation>
    <scope>NUCLEOTIDE SEQUENCE</scope>
</reference>
<name>A0A9N9SA34_PHACE</name>
<dbReference type="Gene3D" id="3.50.50.60">
    <property type="entry name" value="FAD/NAD(P)-binding domain"/>
    <property type="match status" value="1"/>
</dbReference>
<evidence type="ECO:0000256" key="1">
    <source>
        <dbReference type="ARBA" id="ARBA00010790"/>
    </source>
</evidence>
<dbReference type="InterPro" id="IPR036188">
    <property type="entry name" value="FAD/NAD-bd_sf"/>
</dbReference>
<gene>
    <name evidence="2" type="ORF">PHAECO_LOCUS2658</name>
</gene>
<dbReference type="EMBL" id="OU896717">
    <property type="protein sequence ID" value="CAG9814736.1"/>
    <property type="molecule type" value="Genomic_DNA"/>
</dbReference>
<evidence type="ECO:0008006" key="4">
    <source>
        <dbReference type="Google" id="ProtNLM"/>
    </source>
</evidence>